<dbReference type="AlphaFoldDB" id="A0A7J6Q2U7"/>
<protein>
    <submittedName>
        <fullName evidence="1">Uncharacterized protein</fullName>
    </submittedName>
</protein>
<dbReference type="Proteomes" id="UP000553632">
    <property type="component" value="Unassembled WGS sequence"/>
</dbReference>
<comment type="caution">
    <text evidence="1">The sequence shown here is derived from an EMBL/GenBank/DDBJ whole genome shotgun (WGS) entry which is preliminary data.</text>
</comment>
<keyword evidence="2" id="KW-1185">Reference proteome</keyword>
<gene>
    <name evidence="1" type="ORF">FOZ63_021118</name>
</gene>
<organism evidence="1 2">
    <name type="scientific">Perkinsus olseni</name>
    <name type="common">Perkinsus atlanticus</name>
    <dbReference type="NCBI Taxonomy" id="32597"/>
    <lineage>
        <taxon>Eukaryota</taxon>
        <taxon>Sar</taxon>
        <taxon>Alveolata</taxon>
        <taxon>Perkinsozoa</taxon>
        <taxon>Perkinsea</taxon>
        <taxon>Perkinsida</taxon>
        <taxon>Perkinsidae</taxon>
        <taxon>Perkinsus</taxon>
    </lineage>
</organism>
<feature type="non-terminal residue" evidence="1">
    <location>
        <position position="151"/>
    </location>
</feature>
<accession>A0A7J6Q2U7</accession>
<sequence>GTLIGALRDRGIVAHDDDIDLCTDKRNFRRMMKDPGVLEGLNANGLQLLQFNRYKGGVGCRECRADRERCRPLDILEMVKHPQDPSRLIMHFCYNEVKKKGDGVDRADCRGRTFPVDVLDHADSMPFGSSTLRTPELTVAESHLTSTQGAD</sequence>
<reference evidence="1 2" key="1">
    <citation type="submission" date="2020-04" db="EMBL/GenBank/DDBJ databases">
        <title>Perkinsus olseni comparative genomics.</title>
        <authorList>
            <person name="Bogema D.R."/>
        </authorList>
    </citation>
    <scope>NUCLEOTIDE SEQUENCE [LARGE SCALE GENOMIC DNA]</scope>
    <source>
        <strain evidence="1 2">ATCC PRA-207</strain>
    </source>
</reference>
<feature type="non-terminal residue" evidence="1">
    <location>
        <position position="1"/>
    </location>
</feature>
<name>A0A7J6Q2U7_PEROL</name>
<evidence type="ECO:0000313" key="1">
    <source>
        <dbReference type="EMBL" id="KAF4702166.1"/>
    </source>
</evidence>
<dbReference type="EMBL" id="JABANO010036237">
    <property type="protein sequence ID" value="KAF4702166.1"/>
    <property type="molecule type" value="Genomic_DNA"/>
</dbReference>
<proteinExistence type="predicted"/>
<evidence type="ECO:0000313" key="2">
    <source>
        <dbReference type="Proteomes" id="UP000553632"/>
    </source>
</evidence>